<evidence type="ECO:0000256" key="1">
    <source>
        <dbReference type="ARBA" id="ARBA00005964"/>
    </source>
</evidence>
<dbReference type="OMA" id="TWTFARN"/>
<name>A0A3Q2Z7R2_HIPCM</name>
<keyword evidence="4" id="KW-1185">Reference proteome</keyword>
<protein>
    <submittedName>
        <fullName evidence="3">cAMP-regulated D2 protein-like</fullName>
    </submittedName>
</protein>
<evidence type="ECO:0000259" key="2">
    <source>
        <dbReference type="Pfam" id="PF00135"/>
    </source>
</evidence>
<dbReference type="InterPro" id="IPR029058">
    <property type="entry name" value="AB_hydrolase_fold"/>
</dbReference>
<dbReference type="PANTHER" id="PTHR45570:SF1">
    <property type="entry name" value="CARBOXYLIC ESTER HYDROLASE"/>
    <property type="match status" value="1"/>
</dbReference>
<dbReference type="Ensembl" id="ENSHCOT00000001949.1">
    <property type="protein sequence ID" value="ENSHCOP00000022098.1"/>
    <property type="gene ID" value="ENSHCOG00000009507.1"/>
</dbReference>
<proteinExistence type="inferred from homology"/>
<sequence>VLTKNGRIKGLTADKAQIFYGIPYSDPPVGAYRWKPPRPVSPWKGVYDATFPRLPCVQECRGPIAAECPRNAQVSEDCLYLNIFVPRDVNFSSPPSSPLPVMVWIHGGDFIAGSASKPLYDGRFMSNFTQTIVVALEYRLVTIFGESAGAQSVSLHLMIQSSKALFKQAILQSLPFSIPLKTRDAVTIGKEFAKLSNCSVGDIVCLLSLTPQAVLEAQMKTSRLVNPLRFMEAFETWGPFIDGELIKEQPVTAFQKGHWHKGKPVLLTTSEEGVLFVYAFFNKPVSTAESFMYVTAIFKQHSLRILHNYLPLYSDPDRRAMLAQILTDYAFLCPTRRSSRAGTKAGSRVWLYVFDHVTSDTSVWSGLTFCYRHVCHGAELPFVFNSGTVANFTMTPAEKLLSNRMLCYWGAFAHTGDPSSRVRQTTFCREQRLPVWPRYSDTSGWLVMNLTVRSHAEVGPRSHVCDFWDHLG</sequence>
<dbReference type="GeneTree" id="ENSGT00940000165334"/>
<dbReference type="STRING" id="109280.ENSHCOP00000022098"/>
<dbReference type="InterPro" id="IPR002018">
    <property type="entry name" value="CarbesteraseB"/>
</dbReference>
<dbReference type="AlphaFoldDB" id="A0A3Q2Z7R2"/>
<comment type="similarity">
    <text evidence="1">Belongs to the type-B carboxylesterase/lipase family.</text>
</comment>
<feature type="domain" description="Carboxylesterase type B" evidence="2">
    <location>
        <begin position="1"/>
        <end position="140"/>
    </location>
</feature>
<reference evidence="3" key="1">
    <citation type="submission" date="2025-08" db="UniProtKB">
        <authorList>
            <consortium name="Ensembl"/>
        </authorList>
    </citation>
    <scope>IDENTIFICATION</scope>
</reference>
<evidence type="ECO:0000313" key="3">
    <source>
        <dbReference type="Ensembl" id="ENSHCOP00000022098.1"/>
    </source>
</evidence>
<dbReference type="InterPro" id="IPR019819">
    <property type="entry name" value="Carboxylesterase_B_CS"/>
</dbReference>
<accession>A0A3Q2Z7R2</accession>
<organism evidence="3 4">
    <name type="scientific">Hippocampus comes</name>
    <name type="common">Tiger tail seahorse</name>
    <dbReference type="NCBI Taxonomy" id="109280"/>
    <lineage>
        <taxon>Eukaryota</taxon>
        <taxon>Metazoa</taxon>
        <taxon>Chordata</taxon>
        <taxon>Craniata</taxon>
        <taxon>Vertebrata</taxon>
        <taxon>Euteleostomi</taxon>
        <taxon>Actinopterygii</taxon>
        <taxon>Neopterygii</taxon>
        <taxon>Teleostei</taxon>
        <taxon>Neoteleostei</taxon>
        <taxon>Acanthomorphata</taxon>
        <taxon>Syngnathiaria</taxon>
        <taxon>Syngnathiformes</taxon>
        <taxon>Syngnathoidei</taxon>
        <taxon>Syngnathidae</taxon>
        <taxon>Hippocampus</taxon>
    </lineage>
</organism>
<reference evidence="3" key="2">
    <citation type="submission" date="2025-09" db="UniProtKB">
        <authorList>
            <consortium name="Ensembl"/>
        </authorList>
    </citation>
    <scope>IDENTIFICATION</scope>
</reference>
<dbReference type="Pfam" id="PF00135">
    <property type="entry name" value="COesterase"/>
    <property type="match status" value="2"/>
</dbReference>
<dbReference type="PANTHER" id="PTHR45570">
    <property type="entry name" value="CARBOXYLIC ESTER HYDROLASE"/>
    <property type="match status" value="1"/>
</dbReference>
<dbReference type="Proteomes" id="UP000264820">
    <property type="component" value="Unplaced"/>
</dbReference>
<dbReference type="PROSITE" id="PS00941">
    <property type="entry name" value="CARBOXYLESTERASE_B_2"/>
    <property type="match status" value="1"/>
</dbReference>
<feature type="domain" description="Carboxylesterase type B" evidence="2">
    <location>
        <begin position="141"/>
        <end position="468"/>
    </location>
</feature>
<evidence type="ECO:0000313" key="4">
    <source>
        <dbReference type="Proteomes" id="UP000264820"/>
    </source>
</evidence>
<dbReference type="SUPFAM" id="SSF53474">
    <property type="entry name" value="alpha/beta-Hydrolases"/>
    <property type="match status" value="1"/>
</dbReference>
<dbReference type="Gene3D" id="3.40.50.1820">
    <property type="entry name" value="alpha/beta hydrolase"/>
    <property type="match status" value="2"/>
</dbReference>